<comment type="catalytic activity">
    <reaction evidence="1">
        <text>ATP + protein L-histidine = ADP + protein N-phospho-L-histidine.</text>
        <dbReference type="EC" id="2.7.13.3"/>
    </reaction>
</comment>
<evidence type="ECO:0000256" key="4">
    <source>
        <dbReference type="ARBA" id="ARBA00022553"/>
    </source>
</evidence>
<feature type="domain" description="Histidine kinase" evidence="13">
    <location>
        <begin position="1498"/>
        <end position="1750"/>
    </location>
</feature>
<dbReference type="InterPro" id="IPR003594">
    <property type="entry name" value="HATPase_dom"/>
</dbReference>
<dbReference type="InterPro" id="IPR004105">
    <property type="entry name" value="CheA-like_dim"/>
</dbReference>
<dbReference type="OrthoDB" id="9146932at2"/>
<evidence type="ECO:0000256" key="12">
    <source>
        <dbReference type="SAM" id="MobiDB-lite"/>
    </source>
</evidence>
<dbReference type="Pfam" id="PF00072">
    <property type="entry name" value="Response_reg"/>
    <property type="match status" value="1"/>
</dbReference>
<evidence type="ECO:0000256" key="2">
    <source>
        <dbReference type="ARBA" id="ARBA00012438"/>
    </source>
</evidence>
<evidence type="ECO:0000313" key="17">
    <source>
        <dbReference type="EMBL" id="PZA15489.1"/>
    </source>
</evidence>
<dbReference type="FunFam" id="3.30.565.10:FF:000016">
    <property type="entry name" value="Chemotaxis protein CheA, putative"/>
    <property type="match status" value="1"/>
</dbReference>
<evidence type="ECO:0000256" key="3">
    <source>
        <dbReference type="ARBA" id="ARBA00021495"/>
    </source>
</evidence>
<dbReference type="PRINTS" id="PR00344">
    <property type="entry name" value="BCTRLSENSOR"/>
</dbReference>
<dbReference type="CDD" id="cd00088">
    <property type="entry name" value="HPT"/>
    <property type="match status" value="2"/>
</dbReference>
<dbReference type="PROSITE" id="PS50109">
    <property type="entry name" value="HIS_KIN"/>
    <property type="match status" value="1"/>
</dbReference>
<feature type="domain" description="HPt" evidence="16">
    <location>
        <begin position="1291"/>
        <end position="1393"/>
    </location>
</feature>
<feature type="region of interest" description="Disordered" evidence="12">
    <location>
        <begin position="865"/>
        <end position="891"/>
    </location>
</feature>
<feature type="modified residue" description="Phosphohistidine" evidence="9">
    <location>
        <position position="1178"/>
    </location>
</feature>
<name>A0A323USM1_9RHOO</name>
<dbReference type="Gene3D" id="2.30.30.40">
    <property type="entry name" value="SH3 Domains"/>
    <property type="match status" value="1"/>
</dbReference>
<dbReference type="SMART" id="SM00260">
    <property type="entry name" value="CheW"/>
    <property type="match status" value="1"/>
</dbReference>
<feature type="domain" description="HPt" evidence="16">
    <location>
        <begin position="637"/>
        <end position="741"/>
    </location>
</feature>
<dbReference type="Gene3D" id="3.30.565.10">
    <property type="entry name" value="Histidine kinase-like ATPase, C-terminal domain"/>
    <property type="match status" value="1"/>
</dbReference>
<dbReference type="InterPro" id="IPR036641">
    <property type="entry name" value="HPT_dom_sf"/>
</dbReference>
<dbReference type="InterPro" id="IPR036890">
    <property type="entry name" value="HATPase_C_sf"/>
</dbReference>
<comment type="function">
    <text evidence="8">Involved in the transmission of sensory signals from the chemoreceptors to the flagellar motors. CheA is autophosphorylated; it can transfer its phosphate group to either CheB or CheY.</text>
</comment>
<reference evidence="17 18" key="1">
    <citation type="submission" date="2018-06" db="EMBL/GenBank/DDBJ databases">
        <title>Azoarcus communis strain SWub3 genome.</title>
        <authorList>
            <person name="Zorraquino Salvo V."/>
            <person name="Toubiana D."/>
            <person name="Blumwald E."/>
        </authorList>
    </citation>
    <scope>NUCLEOTIDE SEQUENCE [LARGE SCALE GENOMIC DNA]</scope>
    <source>
        <strain evidence="17 18">SWub3</strain>
    </source>
</reference>
<evidence type="ECO:0000256" key="11">
    <source>
        <dbReference type="SAM" id="Coils"/>
    </source>
</evidence>
<dbReference type="InterPro" id="IPR004358">
    <property type="entry name" value="Sig_transdc_His_kin-like_C"/>
</dbReference>
<keyword evidence="18" id="KW-1185">Reference proteome</keyword>
<dbReference type="SUPFAM" id="SSF50341">
    <property type="entry name" value="CheW-like"/>
    <property type="match status" value="1"/>
</dbReference>
<keyword evidence="6 17" id="KW-0418">Kinase</keyword>
<dbReference type="InterPro" id="IPR002545">
    <property type="entry name" value="CheW-lke_dom"/>
</dbReference>
<dbReference type="SUPFAM" id="SSF47226">
    <property type="entry name" value="Histidine-containing phosphotransfer domain, HPT domain"/>
    <property type="match status" value="5"/>
</dbReference>
<feature type="region of interest" description="Disordered" evidence="12">
    <location>
        <begin position="1400"/>
        <end position="1424"/>
    </location>
</feature>
<evidence type="ECO:0000259" key="14">
    <source>
        <dbReference type="PROSITE" id="PS50110"/>
    </source>
</evidence>
<dbReference type="InterPro" id="IPR011006">
    <property type="entry name" value="CheY-like_superfamily"/>
</dbReference>
<protein>
    <recommendedName>
        <fullName evidence="3">Chemotaxis protein CheA</fullName>
        <ecNumber evidence="2">2.7.13.3</ecNumber>
    </recommendedName>
</protein>
<keyword evidence="11" id="KW-0175">Coiled coil</keyword>
<dbReference type="InterPro" id="IPR008207">
    <property type="entry name" value="Sig_transdc_His_kin_Hpt_dom"/>
</dbReference>
<dbReference type="EC" id="2.7.13.3" evidence="2"/>
<evidence type="ECO:0000259" key="15">
    <source>
        <dbReference type="PROSITE" id="PS50851"/>
    </source>
</evidence>
<gene>
    <name evidence="17" type="ORF">DNK49_16115</name>
</gene>
<dbReference type="Pfam" id="PF01584">
    <property type="entry name" value="CheW"/>
    <property type="match status" value="1"/>
</dbReference>
<evidence type="ECO:0000256" key="9">
    <source>
        <dbReference type="PROSITE-ProRule" id="PRU00110"/>
    </source>
</evidence>
<feature type="modified residue" description="Phosphohistidine" evidence="9">
    <location>
        <position position="1337"/>
    </location>
</feature>
<dbReference type="SUPFAM" id="SSF52172">
    <property type="entry name" value="CheY-like"/>
    <property type="match status" value="1"/>
</dbReference>
<dbReference type="SMART" id="SM00073">
    <property type="entry name" value="HPT"/>
    <property type="match status" value="3"/>
</dbReference>
<accession>A0A323USM1</accession>
<dbReference type="InterPro" id="IPR058661">
    <property type="entry name" value="FimL_2nd"/>
</dbReference>
<feature type="modified residue" description="4-aspartylphosphate" evidence="10">
    <location>
        <position position="1962"/>
    </location>
</feature>
<dbReference type="PROSITE" id="PS50894">
    <property type="entry name" value="HPT"/>
    <property type="match status" value="3"/>
</dbReference>
<feature type="region of interest" description="Disordered" evidence="12">
    <location>
        <begin position="420"/>
        <end position="440"/>
    </location>
</feature>
<dbReference type="InterPro" id="IPR001789">
    <property type="entry name" value="Sig_transdc_resp-reg_receiver"/>
</dbReference>
<dbReference type="Pfam" id="PF26379">
    <property type="entry name" value="FimL_2nd"/>
    <property type="match status" value="1"/>
</dbReference>
<feature type="domain" description="HPt" evidence="16">
    <location>
        <begin position="1132"/>
        <end position="1235"/>
    </location>
</feature>
<feature type="coiled-coil region" evidence="11">
    <location>
        <begin position="1451"/>
        <end position="1485"/>
    </location>
</feature>
<keyword evidence="4 10" id="KW-0597">Phosphoprotein</keyword>
<dbReference type="Pfam" id="PF01627">
    <property type="entry name" value="Hpt"/>
    <property type="match status" value="3"/>
</dbReference>
<dbReference type="InterPro" id="IPR051315">
    <property type="entry name" value="Bact_Chemotaxis_CheA"/>
</dbReference>
<dbReference type="PANTHER" id="PTHR43395:SF8">
    <property type="entry name" value="HISTIDINE KINASE"/>
    <property type="match status" value="1"/>
</dbReference>
<dbReference type="SMART" id="SM00448">
    <property type="entry name" value="REC"/>
    <property type="match status" value="1"/>
</dbReference>
<dbReference type="Gene3D" id="3.40.50.2300">
    <property type="match status" value="1"/>
</dbReference>
<dbReference type="PROSITE" id="PS50851">
    <property type="entry name" value="CHEW"/>
    <property type="match status" value="1"/>
</dbReference>
<dbReference type="Gene3D" id="1.20.120.160">
    <property type="entry name" value="HPT domain"/>
    <property type="match status" value="4"/>
</dbReference>
<evidence type="ECO:0000259" key="13">
    <source>
        <dbReference type="PROSITE" id="PS50109"/>
    </source>
</evidence>
<dbReference type="InterPro" id="IPR036061">
    <property type="entry name" value="CheW-like_dom_sf"/>
</dbReference>
<feature type="domain" description="Response regulatory" evidence="14">
    <location>
        <begin position="1913"/>
        <end position="2029"/>
    </location>
</feature>
<organism evidence="17 18">
    <name type="scientific">Parazoarcus communis SWub3 = DSM 12120</name>
    <dbReference type="NCBI Taxonomy" id="1121029"/>
    <lineage>
        <taxon>Bacteria</taxon>
        <taxon>Pseudomonadati</taxon>
        <taxon>Pseudomonadota</taxon>
        <taxon>Betaproteobacteria</taxon>
        <taxon>Rhodocyclales</taxon>
        <taxon>Zoogloeaceae</taxon>
        <taxon>Parazoarcus</taxon>
    </lineage>
</organism>
<sequence length="2032" mass="219821">MTQAKELDLGPLTWVKSEIDLALARAAESLEAAAQAEDGPARVQFAQTHLHQVRGALSIVGLDGLTQFATSVDQFLGAMTQGEITATPAHLELGRRALATISNYLEELSHGSSDQPLRLFPLYREIALVHGKDAPSPADLFFPDMGVRSPRPSTDPQTLPADIRQERVRSARARFQRGLLEWMKQPDSPSGIGHITEALRTLESVEISPPLRALWWAGQALADTLSQQGSQGLTTGRRLLSQLEALLRRLVNGPQAVPERLLRELLYHVAAAPQRTPLQQAVTQAWSLTDLLPEAGSRVSELPLAPLLQDLRSRLAQIKLDWDDFSNGTAAALPRFEQQVDEFATVANRLGHPAFDRLVCGIRDFSHWLRKDPLQLRETLAIELATALLLAETSLERGSPDSSFAVQVNDTLARLDALQRGETPASPDQSPGLEAARRAQEKEALSQLAREILSSLANIEQALDDFFRDEQKRAPLAQLSAPLHQIEGALTLLGETDAITVVHEAEALIGRYAAGENPSDASEFESLAHRLSALGFFIQSLQHSRVPLSNFLYPEQRGHAEAAPLAEITTAPADSFEAAAPQETVTENLAPEIDAVIDESSPPIAATELTAEATSEVAEPAPAAQPVPTAPPPPVSNEEIDAELLCIFIEEAHEVLGTVGEQLELSRTEPANREYLTAIRRGFHTLKGSGRMVGLRDFGEAAWGLEQTLNRWLQLEWYATPALHHLIDDAHQQFSDWVQQLEHGGPQARDVATLLAEADRLRSGDAPVQVPATISRTPEPERGDESIEPMDEGVVTVLGFDDLTLSDSGEILPFMAQPSGEPDFLPEETSLDEPALFAETDDLEAEALNPADVVTSLDLSELLTADETGTLPPSGTDEPSLPSSSNEAETEADLAPINLGPLLDSIDFDLSSEEDLESAVDEHLVEPVEIADSGIEASPTGWVEGADEYTPELPDLESFEGLDVDEAPIVPSGAELPVLSGPEDTDLALPPAADAHADAQMEAQDDIWELADETVALDDSTAIPVPDKSEQEISAPYPEPGVADHAEPLTATPIDSTPIEALVEATIEGPGASETITDGVIDGVPPTLGATTAEETVAETDTVLEPDVADTTRSETDALPSPASGDFVTIGMVEVSRPLYDLYMVEARHHIATLHQDLRRLTTNPTLQLPETSLRAAHTFAGISGTSRLAPLQNLARALEQAIQRLRDQGQSPATEELALFGSSVDALEAMLAEVGNRSMPLPTPELVEQLDAVGRAHLEPLAATDAPTIPSPAVASTQEVEETHGSLRINDEIDEQLLPIFLDEAGELISDLHASLRSWQTEPTTEQSKSVARLLHTLKGSARMTGAMTLGEHIHQLESRLEAALRTDQDIPALIDELTGGLDLTEQMIDALAGGGAVPGQPLEQAETAGPTDDTVPTEGESGTAAGTLRVRAELVDRFVNEAGEIGVARTRIEGELRNLRRSMLDLTENVIRLRNQLREVELQADVQMQSRIAQAESHHTSFDPLEMDRYTRLQELTRMMAESVNDVTTVQQSLLKNLDGADLAIHSQARLSRELQQALMRVRMVPFDSLADRLYRIVRKGAKELGKRANLDLRGGRIEVDRSMLEHMVAPLEHLLRNSLAHGIEAPAERKAAGKPEIGQITLTVRQEGNEISLELADDGAGLNFERIAARARENGLLGADEATDERRLTNLIFVPGFSTAGALSAVSGRGVGMDVVKSETAAVGGRIDVGSTPGNGTVFRIYLPLTLAVTQALLIRAGGRHYAIPSSMVAQVMELKADALEQLRRDGGTEWLGQHYAYRYLPRLLGDRNSQPEIQRYNWVLLLRAGAQTLALHVDALRGNQEIIVKNAGPQLTRIVGMSGATVLGDGEIVLILNPVALASRSLAAHEVDTMEAGGVAASAVEDKLAHLPVVMVVDDSLTVRKITSRLLEREGYRVITAKDGVDALEALVETTPDVILSDIEMPRMDGFDLVRNIRADARTHDIPVIMITSRLADKHRSYAMEIGANHYLGKPYQEEELLALIGGYTGRT</sequence>
<dbReference type="InterPro" id="IPR005467">
    <property type="entry name" value="His_kinase_dom"/>
</dbReference>
<evidence type="ECO:0000313" key="18">
    <source>
        <dbReference type="Proteomes" id="UP000248259"/>
    </source>
</evidence>
<dbReference type="RefSeq" id="WP_110526766.1">
    <property type="nucleotide sequence ID" value="NZ_QKOE01000013.1"/>
</dbReference>
<dbReference type="GO" id="GO:0005737">
    <property type="term" value="C:cytoplasm"/>
    <property type="evidence" value="ECO:0007669"/>
    <property type="project" value="InterPro"/>
</dbReference>
<comment type="caution">
    <text evidence="17">The sequence shown here is derived from an EMBL/GenBank/DDBJ whole genome shotgun (WGS) entry which is preliminary data.</text>
</comment>
<evidence type="ECO:0000256" key="1">
    <source>
        <dbReference type="ARBA" id="ARBA00000085"/>
    </source>
</evidence>
<keyword evidence="5" id="KW-0808">Transferase</keyword>
<dbReference type="PANTHER" id="PTHR43395">
    <property type="entry name" value="SENSOR HISTIDINE KINASE CHEA"/>
    <property type="match status" value="1"/>
</dbReference>
<evidence type="ECO:0000256" key="7">
    <source>
        <dbReference type="ARBA" id="ARBA00023012"/>
    </source>
</evidence>
<evidence type="ECO:0000256" key="5">
    <source>
        <dbReference type="ARBA" id="ARBA00022679"/>
    </source>
</evidence>
<proteinExistence type="predicted"/>
<dbReference type="PROSITE" id="PS50110">
    <property type="entry name" value="RESPONSE_REGULATORY"/>
    <property type="match status" value="1"/>
</dbReference>
<evidence type="ECO:0000256" key="6">
    <source>
        <dbReference type="ARBA" id="ARBA00022777"/>
    </source>
</evidence>
<dbReference type="EMBL" id="QKOE01000013">
    <property type="protein sequence ID" value="PZA15489.1"/>
    <property type="molecule type" value="Genomic_DNA"/>
</dbReference>
<keyword evidence="7" id="KW-0902">Two-component regulatory system</keyword>
<dbReference type="SMART" id="SM00387">
    <property type="entry name" value="HATPase_c"/>
    <property type="match status" value="1"/>
</dbReference>
<dbReference type="GO" id="GO:0000155">
    <property type="term" value="F:phosphorelay sensor kinase activity"/>
    <property type="evidence" value="ECO:0007669"/>
    <property type="project" value="InterPro"/>
</dbReference>
<dbReference type="Proteomes" id="UP000248259">
    <property type="component" value="Unassembled WGS sequence"/>
</dbReference>
<dbReference type="CDD" id="cd17546">
    <property type="entry name" value="REC_hyHK_CKI1_RcsC-like"/>
    <property type="match status" value="1"/>
</dbReference>
<feature type="modified residue" description="Phosphohistidine" evidence="9">
    <location>
        <position position="684"/>
    </location>
</feature>
<dbReference type="SMART" id="SM01231">
    <property type="entry name" value="H-kinase_dim"/>
    <property type="match status" value="1"/>
</dbReference>
<evidence type="ECO:0000259" key="16">
    <source>
        <dbReference type="PROSITE" id="PS50894"/>
    </source>
</evidence>
<dbReference type="GO" id="GO:0006935">
    <property type="term" value="P:chemotaxis"/>
    <property type="evidence" value="ECO:0007669"/>
    <property type="project" value="InterPro"/>
</dbReference>
<evidence type="ECO:0000256" key="8">
    <source>
        <dbReference type="ARBA" id="ARBA00035100"/>
    </source>
</evidence>
<feature type="domain" description="CheW-like" evidence="15">
    <location>
        <begin position="1752"/>
        <end position="1887"/>
    </location>
</feature>
<dbReference type="Pfam" id="PF02518">
    <property type="entry name" value="HATPase_c"/>
    <property type="match status" value="1"/>
</dbReference>
<dbReference type="SUPFAM" id="SSF55874">
    <property type="entry name" value="ATPase domain of HSP90 chaperone/DNA topoisomerase II/histidine kinase"/>
    <property type="match status" value="1"/>
</dbReference>
<evidence type="ECO:0000256" key="10">
    <source>
        <dbReference type="PROSITE-ProRule" id="PRU00169"/>
    </source>
</evidence>